<dbReference type="CDD" id="cd16295">
    <property type="entry name" value="TTHA0252-CPSF-like_MBL-fold"/>
    <property type="match status" value="1"/>
</dbReference>
<dbReference type="InterPro" id="IPR022712">
    <property type="entry name" value="Beta_Casp"/>
</dbReference>
<protein>
    <submittedName>
        <fullName evidence="4">MBL fold metallo-hydrolase RNA specificity domain-containing protein</fullName>
    </submittedName>
</protein>
<evidence type="ECO:0000259" key="2">
    <source>
        <dbReference type="SMART" id="SM00849"/>
    </source>
</evidence>
<accession>A0ABW1YG27</accession>
<evidence type="ECO:0000313" key="5">
    <source>
        <dbReference type="Proteomes" id="UP001596297"/>
    </source>
</evidence>
<dbReference type="EMBL" id="JBHSWD010000001">
    <property type="protein sequence ID" value="MFC6591829.1"/>
    <property type="molecule type" value="Genomic_DNA"/>
</dbReference>
<feature type="domain" description="Metallo-beta-lactamase" evidence="2">
    <location>
        <begin position="18"/>
        <end position="228"/>
    </location>
</feature>
<evidence type="ECO:0000259" key="3">
    <source>
        <dbReference type="SMART" id="SM01027"/>
    </source>
</evidence>
<proteinExistence type="predicted"/>
<dbReference type="InterPro" id="IPR011108">
    <property type="entry name" value="RMMBL"/>
</dbReference>
<keyword evidence="1" id="KW-0378">Hydrolase</keyword>
<dbReference type="SMART" id="SM00849">
    <property type="entry name" value="Lactamase_B"/>
    <property type="match status" value="1"/>
</dbReference>
<dbReference type="SUPFAM" id="SSF56281">
    <property type="entry name" value="Metallo-hydrolase/oxidoreductase"/>
    <property type="match status" value="1"/>
</dbReference>
<dbReference type="InterPro" id="IPR036866">
    <property type="entry name" value="RibonucZ/Hydroxyglut_hydro"/>
</dbReference>
<evidence type="ECO:0000256" key="1">
    <source>
        <dbReference type="ARBA" id="ARBA00022801"/>
    </source>
</evidence>
<dbReference type="PANTHER" id="PTHR11203:SF37">
    <property type="entry name" value="INTEGRATOR COMPLEX SUBUNIT 11"/>
    <property type="match status" value="1"/>
</dbReference>
<evidence type="ECO:0000313" key="4">
    <source>
        <dbReference type="EMBL" id="MFC6591829.1"/>
    </source>
</evidence>
<dbReference type="Pfam" id="PF10996">
    <property type="entry name" value="Beta-Casp"/>
    <property type="match status" value="1"/>
</dbReference>
<dbReference type="SMART" id="SM01027">
    <property type="entry name" value="Beta-Casp"/>
    <property type="match status" value="1"/>
</dbReference>
<dbReference type="InterPro" id="IPR050698">
    <property type="entry name" value="MBL"/>
</dbReference>
<dbReference type="Gene3D" id="3.60.15.10">
    <property type="entry name" value="Ribonuclease Z/Hydroxyacylglutathione hydrolase-like"/>
    <property type="match status" value="1"/>
</dbReference>
<dbReference type="Pfam" id="PF00753">
    <property type="entry name" value="Lactamase_B"/>
    <property type="match status" value="1"/>
</dbReference>
<keyword evidence="5" id="KW-1185">Reference proteome</keyword>
<organism evidence="4 5">
    <name type="scientific">Deinococcus lacus</name>
    <dbReference type="NCBI Taxonomy" id="392561"/>
    <lineage>
        <taxon>Bacteria</taxon>
        <taxon>Thermotogati</taxon>
        <taxon>Deinococcota</taxon>
        <taxon>Deinococci</taxon>
        <taxon>Deinococcales</taxon>
        <taxon>Deinococcaceae</taxon>
        <taxon>Deinococcus</taxon>
    </lineage>
</organism>
<dbReference type="RefSeq" id="WP_380082843.1">
    <property type="nucleotide sequence ID" value="NZ_JBHSWD010000001.1"/>
</dbReference>
<dbReference type="Proteomes" id="UP001596297">
    <property type="component" value="Unassembled WGS sequence"/>
</dbReference>
<sequence>MCAQAVTLTSFGAARTVSGSLHLLDLDAPVAVDCGQFQGSPELEALNHQPLGFEPRDLSAVFLTHAHLDHVGRLPLLTRRGYRGPVYCTPATAALCEIVLLDAARIEVERYTQQLRAARRSGLPEDAVLPPLFEPAHVQSTLAQLRPELTFGEPLRHPGGGTVTPLRAGHILGSASLLFRTRAGRLLMSGDLGHWALAGAPLRGLQRPPESALADAAVLETTYAHRRHQPWASSVHDLAEILRGAVQRGGKILMPSFATERTQLLLWTLKTLMESGDVPHLPVFLDSPMAARATQEYFRFAGELRPDLAEAVASGLDPFSPSGLHTVKDAAESGKLARFPGPAILVAGNGMLSGGRMVRHLQAHLGDPAATIVLTGYQAPATPGGQLQAGAATITLGTERLEVRAQVRSVAGFSAHGDQATLLNYLAAAGWPSTWLVHGEPGAMTEFAGVLAGRGVSVAAAAAGETVRVLG</sequence>
<gene>
    <name evidence="4" type="ORF">ACFP81_07265</name>
</gene>
<feature type="domain" description="Beta-Casp" evidence="3">
    <location>
        <begin position="262"/>
        <end position="387"/>
    </location>
</feature>
<reference evidence="5" key="1">
    <citation type="journal article" date="2019" name="Int. J. Syst. Evol. Microbiol.">
        <title>The Global Catalogue of Microorganisms (GCM) 10K type strain sequencing project: providing services to taxonomists for standard genome sequencing and annotation.</title>
        <authorList>
            <consortium name="The Broad Institute Genomics Platform"/>
            <consortium name="The Broad Institute Genome Sequencing Center for Infectious Disease"/>
            <person name="Wu L."/>
            <person name="Ma J."/>
        </authorList>
    </citation>
    <scope>NUCLEOTIDE SEQUENCE [LARGE SCALE GENOMIC DNA]</scope>
    <source>
        <strain evidence="5">CGMCC 1.15772</strain>
    </source>
</reference>
<comment type="caution">
    <text evidence="4">The sequence shown here is derived from an EMBL/GenBank/DDBJ whole genome shotgun (WGS) entry which is preliminary data.</text>
</comment>
<name>A0ABW1YG27_9DEIO</name>
<dbReference type="PANTHER" id="PTHR11203">
    <property type="entry name" value="CLEAVAGE AND POLYADENYLATION SPECIFICITY FACTOR FAMILY MEMBER"/>
    <property type="match status" value="1"/>
</dbReference>
<dbReference type="Pfam" id="PF07521">
    <property type="entry name" value="RMMBL"/>
    <property type="match status" value="1"/>
</dbReference>
<dbReference type="InterPro" id="IPR001279">
    <property type="entry name" value="Metallo-B-lactamas"/>
</dbReference>
<dbReference type="Gene3D" id="3.40.50.10890">
    <property type="match status" value="1"/>
</dbReference>